<evidence type="ECO:0000313" key="1">
    <source>
        <dbReference type="EMBL" id="OGE74101.1"/>
    </source>
</evidence>
<dbReference type="AlphaFoldDB" id="A0A1F5N8S6"/>
<name>A0A1F5N8S6_9BACT</name>
<dbReference type="Proteomes" id="UP000176547">
    <property type="component" value="Unassembled WGS sequence"/>
</dbReference>
<reference evidence="1 2" key="1">
    <citation type="journal article" date="2016" name="Nat. Commun.">
        <title>Thousands of microbial genomes shed light on interconnected biogeochemical processes in an aquifer system.</title>
        <authorList>
            <person name="Anantharaman K."/>
            <person name="Brown C.T."/>
            <person name="Hug L.A."/>
            <person name="Sharon I."/>
            <person name="Castelle C.J."/>
            <person name="Probst A.J."/>
            <person name="Thomas B.C."/>
            <person name="Singh A."/>
            <person name="Wilkins M.J."/>
            <person name="Karaoz U."/>
            <person name="Brodie E.L."/>
            <person name="Williams K.H."/>
            <person name="Hubbard S.S."/>
            <person name="Banfield J.F."/>
        </authorList>
    </citation>
    <scope>NUCLEOTIDE SEQUENCE [LARGE SCALE GENOMIC DNA]</scope>
</reference>
<accession>A0A1F5N8S6</accession>
<proteinExistence type="predicted"/>
<organism evidence="1 2">
    <name type="scientific">Candidatus Doudnabacteria bacterium RIFCSPHIGHO2_01_52_17</name>
    <dbReference type="NCBI Taxonomy" id="1817820"/>
    <lineage>
        <taxon>Bacteria</taxon>
        <taxon>Candidatus Doudnaibacteriota</taxon>
    </lineage>
</organism>
<sequence>MIGQGIIHTISIYFKELAFSGNLLHNFSNNFLRFPSEYPLNDTASKRITNLAFWSLFEKAFLCFRFGLA</sequence>
<dbReference type="EMBL" id="MFEG01000072">
    <property type="protein sequence ID" value="OGE74101.1"/>
    <property type="molecule type" value="Genomic_DNA"/>
</dbReference>
<gene>
    <name evidence="1" type="ORF">A3K06_01820</name>
</gene>
<evidence type="ECO:0000313" key="2">
    <source>
        <dbReference type="Proteomes" id="UP000176547"/>
    </source>
</evidence>
<comment type="caution">
    <text evidence="1">The sequence shown here is derived from an EMBL/GenBank/DDBJ whole genome shotgun (WGS) entry which is preliminary data.</text>
</comment>
<protein>
    <submittedName>
        <fullName evidence="1">Uncharacterized protein</fullName>
    </submittedName>
</protein>